<gene>
    <name evidence="2" type="ORF">CITCOLO1_LOCUS3670</name>
</gene>
<reference evidence="2 3" key="1">
    <citation type="submission" date="2024-03" db="EMBL/GenBank/DDBJ databases">
        <authorList>
            <person name="Gkanogiannis A."/>
            <person name="Becerra Lopez-Lavalle L."/>
        </authorList>
    </citation>
    <scope>NUCLEOTIDE SEQUENCE [LARGE SCALE GENOMIC DNA]</scope>
</reference>
<evidence type="ECO:0000256" key="1">
    <source>
        <dbReference type="SAM" id="Coils"/>
    </source>
</evidence>
<evidence type="ECO:0000313" key="2">
    <source>
        <dbReference type="EMBL" id="CAK9311994.1"/>
    </source>
</evidence>
<protein>
    <submittedName>
        <fullName evidence="2">Uncharacterized protein</fullName>
    </submittedName>
</protein>
<keyword evidence="3" id="KW-1185">Reference proteome</keyword>
<proteinExistence type="predicted"/>
<evidence type="ECO:0000313" key="3">
    <source>
        <dbReference type="Proteomes" id="UP001642487"/>
    </source>
</evidence>
<dbReference type="EMBL" id="OZ021744">
    <property type="protein sequence ID" value="CAK9311994.1"/>
    <property type="molecule type" value="Genomic_DNA"/>
</dbReference>
<organism evidence="2 3">
    <name type="scientific">Citrullus colocynthis</name>
    <name type="common">colocynth</name>
    <dbReference type="NCBI Taxonomy" id="252529"/>
    <lineage>
        <taxon>Eukaryota</taxon>
        <taxon>Viridiplantae</taxon>
        <taxon>Streptophyta</taxon>
        <taxon>Embryophyta</taxon>
        <taxon>Tracheophyta</taxon>
        <taxon>Spermatophyta</taxon>
        <taxon>Magnoliopsida</taxon>
        <taxon>eudicotyledons</taxon>
        <taxon>Gunneridae</taxon>
        <taxon>Pentapetalae</taxon>
        <taxon>rosids</taxon>
        <taxon>fabids</taxon>
        <taxon>Cucurbitales</taxon>
        <taxon>Cucurbitaceae</taxon>
        <taxon>Benincaseae</taxon>
        <taxon>Citrullus</taxon>
    </lineage>
</organism>
<keyword evidence="1" id="KW-0175">Coiled coil</keyword>
<name>A0ABP0XV35_9ROSI</name>
<dbReference type="Proteomes" id="UP001642487">
    <property type="component" value="Chromosome 10"/>
</dbReference>
<accession>A0ABP0XV35</accession>
<sequence length="107" mass="12605">MEQMQQIINEQIARIEEEIKKVDEQVRQLMSENSKRRKDLQALQGLLSKEAETSNEMQKTEELKVEDKKMKQVVFDEEERKIKYVYVIFNGPNAVLPVMKTEAFAQS</sequence>
<feature type="coiled-coil region" evidence="1">
    <location>
        <begin position="1"/>
        <end position="32"/>
    </location>
</feature>